<name>E4WQS6_OIKDI</name>
<accession>E4WQS6</accession>
<evidence type="ECO:0000313" key="2">
    <source>
        <dbReference type="EMBL" id="CBY20159.1"/>
    </source>
</evidence>
<reference evidence="2 3" key="1">
    <citation type="journal article" date="2010" name="Science">
        <title>Plasticity of animal genome architecture unmasked by rapid evolution of a pelagic tunicate.</title>
        <authorList>
            <person name="Denoeud F."/>
            <person name="Henriet S."/>
            <person name="Mungpakdee S."/>
            <person name="Aury J.M."/>
            <person name="Da Silva C."/>
            <person name="Brinkmann H."/>
            <person name="Mikhaleva J."/>
            <person name="Olsen L.C."/>
            <person name="Jubin C."/>
            <person name="Canestro C."/>
            <person name="Bouquet J.M."/>
            <person name="Danks G."/>
            <person name="Poulain J."/>
            <person name="Campsteijn C."/>
            <person name="Adamski M."/>
            <person name="Cross I."/>
            <person name="Yadetie F."/>
            <person name="Muffato M."/>
            <person name="Louis A."/>
            <person name="Butcher S."/>
            <person name="Tsagkogeorga G."/>
            <person name="Konrad A."/>
            <person name="Singh S."/>
            <person name="Jensen M.F."/>
            <person name="Cong E.H."/>
            <person name="Eikeseth-Otteraa H."/>
            <person name="Noel B."/>
            <person name="Anthouard V."/>
            <person name="Porcel B.M."/>
            <person name="Kachouri-Lafond R."/>
            <person name="Nishino A."/>
            <person name="Ugolini M."/>
            <person name="Chourrout P."/>
            <person name="Nishida H."/>
            <person name="Aasland R."/>
            <person name="Huzurbazar S."/>
            <person name="Westhof E."/>
            <person name="Delsuc F."/>
            <person name="Lehrach H."/>
            <person name="Reinhardt R."/>
            <person name="Weissenbach J."/>
            <person name="Roy S.W."/>
            <person name="Artiguenave F."/>
            <person name="Postlethwait J.H."/>
            <person name="Manak J.R."/>
            <person name="Thompson E.M."/>
            <person name="Jaillon O."/>
            <person name="Du Pasquier L."/>
            <person name="Boudinot P."/>
            <person name="Liberles D.A."/>
            <person name="Volff J.N."/>
            <person name="Philippe H."/>
            <person name="Lenhard B."/>
            <person name="Roest Crollius H."/>
            <person name="Wincker P."/>
            <person name="Chourrout D."/>
        </authorList>
    </citation>
    <scope>NUCLEOTIDE SEQUENCE [LARGE SCALE GENOMIC DNA]</scope>
</reference>
<evidence type="ECO:0000256" key="1">
    <source>
        <dbReference type="SAM" id="MobiDB-lite"/>
    </source>
</evidence>
<dbReference type="FunCoup" id="E4WQS6">
    <property type="interactions" value="1"/>
</dbReference>
<feature type="compositionally biased region" description="Polar residues" evidence="1">
    <location>
        <begin position="107"/>
        <end position="123"/>
    </location>
</feature>
<feature type="compositionally biased region" description="Basic and acidic residues" evidence="1">
    <location>
        <begin position="57"/>
        <end position="75"/>
    </location>
</feature>
<dbReference type="InParanoid" id="E4WQS6"/>
<proteinExistence type="predicted"/>
<dbReference type="OrthoDB" id="10064769at2759"/>
<dbReference type="EMBL" id="FN653015">
    <property type="protein sequence ID" value="CBY20159.1"/>
    <property type="molecule type" value="Genomic_DNA"/>
</dbReference>
<sequence>MENLPKNYRDLSEDHKQLYQLTRSGDVNIDPALFGHILQFLEADVHPEAICKMLKDTVSKSPYGDEKNQEKIEKINRRRSQKISSLAPTSSSDESKKKVRSVRRSELPSTESVAKSRRQSNML</sequence>
<dbReference type="Proteomes" id="UP000001307">
    <property type="component" value="Unassembled WGS sequence"/>
</dbReference>
<gene>
    <name evidence="2" type="ORF">GSOID_T00000143001</name>
</gene>
<protein>
    <submittedName>
        <fullName evidence="2">Uncharacterized protein</fullName>
    </submittedName>
</protein>
<feature type="compositionally biased region" description="Polar residues" evidence="1">
    <location>
        <begin position="82"/>
        <end position="92"/>
    </location>
</feature>
<evidence type="ECO:0000313" key="3">
    <source>
        <dbReference type="Proteomes" id="UP000001307"/>
    </source>
</evidence>
<dbReference type="AlphaFoldDB" id="E4WQS6"/>
<feature type="region of interest" description="Disordered" evidence="1">
    <location>
        <begin position="57"/>
        <end position="123"/>
    </location>
</feature>
<keyword evidence="3" id="KW-1185">Reference proteome</keyword>
<organism evidence="2 3">
    <name type="scientific">Oikopleura dioica</name>
    <name type="common">Tunicate</name>
    <dbReference type="NCBI Taxonomy" id="34765"/>
    <lineage>
        <taxon>Eukaryota</taxon>
        <taxon>Metazoa</taxon>
        <taxon>Chordata</taxon>
        <taxon>Tunicata</taxon>
        <taxon>Appendicularia</taxon>
        <taxon>Copelata</taxon>
        <taxon>Oikopleuridae</taxon>
        <taxon>Oikopleura</taxon>
    </lineage>
</organism>